<evidence type="ECO:0000256" key="6">
    <source>
        <dbReference type="ARBA" id="ARBA00045571"/>
    </source>
</evidence>
<dbReference type="GO" id="GO:0032008">
    <property type="term" value="P:positive regulation of TOR signaling"/>
    <property type="evidence" value="ECO:0007669"/>
    <property type="project" value="InterPro"/>
</dbReference>
<comment type="function">
    <text evidence="6">As part of the Ragulator complex it is involved in amino acid sensing and activation of mTORC1, a signaling complex promoting cell growth in response to growth factors, energy levels, and amino acids. Activated by amino acids through a mechanism involving the lysosomal V-ATPase, the Ragulator plays a dual role for the small GTPases Rag (RagA/RRAGA, RagB/RRAGB, RagC/RRAGC and/or RagD/RRAGD): it (1) acts as a guanine nucleotide exchange factor (GEF), activating the small GTPases Rag and (2) mediates recruitment of Rag GTPases to the lysosome membrane. Activated Ragulator and Rag GTPases function as a scaffold recruiting mTORC1 to lysosomes where it is in turn activated.</text>
</comment>
<dbReference type="AlphaFoldDB" id="A0A8C9KY19"/>
<accession>A0A8C9KY19</accession>
<keyword evidence="9" id="KW-1185">Reference proteome</keyword>
<evidence type="ECO:0000313" key="9">
    <source>
        <dbReference type="Proteomes" id="UP000694409"/>
    </source>
</evidence>
<evidence type="ECO:0000313" key="8">
    <source>
        <dbReference type="Ensembl" id="ENSSCAP00000002398.1"/>
    </source>
</evidence>
<feature type="region of interest" description="Disordered" evidence="7">
    <location>
        <begin position="1"/>
        <end position="28"/>
    </location>
</feature>
<reference evidence="8" key="1">
    <citation type="submission" date="2025-08" db="UniProtKB">
        <authorList>
            <consortium name="Ensembl"/>
        </authorList>
    </citation>
    <scope>IDENTIFICATION</scope>
</reference>
<dbReference type="GO" id="GO:0005085">
    <property type="term" value="F:guanyl-nucleotide exchange factor activity"/>
    <property type="evidence" value="ECO:0007669"/>
    <property type="project" value="TreeGrafter"/>
</dbReference>
<evidence type="ECO:0000256" key="2">
    <source>
        <dbReference type="ARBA" id="ARBA00010627"/>
    </source>
</evidence>
<keyword evidence="4" id="KW-0458">Lysosome</keyword>
<dbReference type="PANTHER" id="PTHR33967:SF1">
    <property type="entry name" value="RAGULATOR COMPLEX PROTEIN LAMTOR4"/>
    <property type="match status" value="1"/>
</dbReference>
<dbReference type="GO" id="GO:0071230">
    <property type="term" value="P:cellular response to amino acid stimulus"/>
    <property type="evidence" value="ECO:0007669"/>
    <property type="project" value="InterPro"/>
</dbReference>
<evidence type="ECO:0000256" key="3">
    <source>
        <dbReference type="ARBA" id="ARBA00016098"/>
    </source>
</evidence>
<evidence type="ECO:0000256" key="5">
    <source>
        <dbReference type="ARBA" id="ARBA00032690"/>
    </source>
</evidence>
<comment type="subcellular location">
    <subcellularLocation>
        <location evidence="1">Lysosome</location>
    </subcellularLocation>
</comment>
<evidence type="ECO:0000256" key="7">
    <source>
        <dbReference type="SAM" id="MobiDB-lite"/>
    </source>
</evidence>
<dbReference type="GO" id="GO:0071986">
    <property type="term" value="C:Ragulator complex"/>
    <property type="evidence" value="ECO:0007669"/>
    <property type="project" value="InterPro"/>
</dbReference>
<dbReference type="Proteomes" id="UP000694409">
    <property type="component" value="Unassembled WGS sequence"/>
</dbReference>
<dbReference type="Ensembl" id="ENSSCAT00000002858.1">
    <property type="protein sequence ID" value="ENSSCAP00000002398.1"/>
    <property type="gene ID" value="ENSSCAG00000002100.1"/>
</dbReference>
<reference evidence="8" key="2">
    <citation type="submission" date="2025-09" db="UniProtKB">
        <authorList>
            <consortium name="Ensembl"/>
        </authorList>
    </citation>
    <scope>IDENTIFICATION</scope>
</reference>
<protein>
    <recommendedName>
        <fullName evidence="3">Ragulator complex protein LAMTOR4</fullName>
    </recommendedName>
    <alternativeName>
        <fullName evidence="5">Late endosomal/lysosomal adaptor and MAPK and MTOR activator 4</fullName>
    </alternativeName>
</protein>
<organism evidence="8 9">
    <name type="scientific">Serinus canaria</name>
    <name type="common">Island canary</name>
    <name type="synonym">Fringilla canaria</name>
    <dbReference type="NCBI Taxonomy" id="9135"/>
    <lineage>
        <taxon>Eukaryota</taxon>
        <taxon>Metazoa</taxon>
        <taxon>Chordata</taxon>
        <taxon>Craniata</taxon>
        <taxon>Vertebrata</taxon>
        <taxon>Euteleostomi</taxon>
        <taxon>Archelosauria</taxon>
        <taxon>Archosauria</taxon>
        <taxon>Dinosauria</taxon>
        <taxon>Saurischia</taxon>
        <taxon>Theropoda</taxon>
        <taxon>Coelurosauria</taxon>
        <taxon>Aves</taxon>
        <taxon>Neognathae</taxon>
        <taxon>Neoaves</taxon>
        <taxon>Telluraves</taxon>
        <taxon>Australaves</taxon>
        <taxon>Passeriformes</taxon>
        <taxon>Passeroidea</taxon>
        <taxon>Fringillidae</taxon>
        <taxon>Carduelinae</taxon>
        <taxon>Serinus</taxon>
    </lineage>
</organism>
<sequence>FPPRIPKFSGFPKCGISPPQSSGDLENDEHTATVLQGLVATALGLRLPCGHEPPFRRLSGEHRDPKCP</sequence>
<dbReference type="InterPro" id="IPR034601">
    <property type="entry name" value="LAMTOR4"/>
</dbReference>
<comment type="similarity">
    <text evidence="2">Belongs to the LAMTOR4 family.</text>
</comment>
<name>A0A8C9KY19_SERCA</name>
<proteinExistence type="inferred from homology"/>
<evidence type="ECO:0000256" key="4">
    <source>
        <dbReference type="ARBA" id="ARBA00023228"/>
    </source>
</evidence>
<dbReference type="PANTHER" id="PTHR33967">
    <property type="entry name" value="RAGULATOR COMPLEX PROTEIN LAMTOR4"/>
    <property type="match status" value="1"/>
</dbReference>
<dbReference type="GO" id="GO:0005764">
    <property type="term" value="C:lysosome"/>
    <property type="evidence" value="ECO:0007669"/>
    <property type="project" value="UniProtKB-SubCell"/>
</dbReference>
<evidence type="ECO:0000256" key="1">
    <source>
        <dbReference type="ARBA" id="ARBA00004371"/>
    </source>
</evidence>